<protein>
    <submittedName>
        <fullName evidence="2">Uncharacterized protein</fullName>
    </submittedName>
</protein>
<sequence>MRLSPFAPPAGRRCRQADEGRGSSLPVGSSLGRTLGSHARMFTLKEYPPVSAATRQRQWRRR</sequence>
<organism evidence="2 3">
    <name type="scientific">Rhizobium leguminosarum bv. viciae</name>
    <dbReference type="NCBI Taxonomy" id="387"/>
    <lineage>
        <taxon>Bacteria</taxon>
        <taxon>Pseudomonadati</taxon>
        <taxon>Pseudomonadota</taxon>
        <taxon>Alphaproteobacteria</taxon>
        <taxon>Hyphomicrobiales</taxon>
        <taxon>Rhizobiaceae</taxon>
        <taxon>Rhizobium/Agrobacterium group</taxon>
        <taxon>Rhizobium</taxon>
    </lineage>
</organism>
<dbReference type="Proteomes" id="UP000291866">
    <property type="component" value="Unassembled WGS sequence"/>
</dbReference>
<evidence type="ECO:0000256" key="1">
    <source>
        <dbReference type="SAM" id="MobiDB-lite"/>
    </source>
</evidence>
<dbReference type="EMBL" id="SJLU01000008">
    <property type="protein sequence ID" value="TBX92653.1"/>
    <property type="molecule type" value="Genomic_DNA"/>
</dbReference>
<name>A0A8G2MSV5_RHILV</name>
<accession>A0A8G2MSV5</accession>
<proteinExistence type="predicted"/>
<evidence type="ECO:0000313" key="3">
    <source>
        <dbReference type="Proteomes" id="UP000291866"/>
    </source>
</evidence>
<comment type="caution">
    <text evidence="2">The sequence shown here is derived from an EMBL/GenBank/DDBJ whole genome shotgun (WGS) entry which is preliminary data.</text>
</comment>
<feature type="region of interest" description="Disordered" evidence="1">
    <location>
        <begin position="1"/>
        <end position="34"/>
    </location>
</feature>
<dbReference type="AlphaFoldDB" id="A0A8G2MSV5"/>
<reference evidence="2 3" key="1">
    <citation type="submission" date="2019-02" db="EMBL/GenBank/DDBJ databases">
        <title>The competitiveness to form nodules shapes the capacities of Rhizobium leguminosarum sv viciae communities to promote symbiosis with specific hosts.</title>
        <authorList>
            <person name="Boivin S."/>
            <person name="Lepetit M."/>
        </authorList>
    </citation>
    <scope>NUCLEOTIDE SEQUENCE [LARGE SCALE GENOMIC DNA]</scope>
    <source>
        <strain evidence="2 3">SPF4F3</strain>
    </source>
</reference>
<gene>
    <name evidence="2" type="ORF">E0H31_18400</name>
</gene>
<evidence type="ECO:0000313" key="2">
    <source>
        <dbReference type="EMBL" id="TBX92653.1"/>
    </source>
</evidence>